<organism evidence="5 6">
    <name type="scientific">Rhizobium loti</name>
    <name type="common">Mesorhizobium loti</name>
    <dbReference type="NCBI Taxonomy" id="381"/>
    <lineage>
        <taxon>Bacteria</taxon>
        <taxon>Pseudomonadati</taxon>
        <taxon>Pseudomonadota</taxon>
        <taxon>Alphaproteobacteria</taxon>
        <taxon>Hyphomicrobiales</taxon>
        <taxon>Phyllobacteriaceae</taxon>
        <taxon>Mesorhizobium</taxon>
    </lineage>
</organism>
<evidence type="ECO:0000259" key="4">
    <source>
        <dbReference type="Pfam" id="PF01593"/>
    </source>
</evidence>
<dbReference type="InterPro" id="IPR036188">
    <property type="entry name" value="FAD/NAD-bd_sf"/>
</dbReference>
<dbReference type="GO" id="GO:0016491">
    <property type="term" value="F:oxidoreductase activity"/>
    <property type="evidence" value="ECO:0007669"/>
    <property type="project" value="InterPro"/>
</dbReference>
<comment type="subunit">
    <text evidence="2">Interacts with COX5B; this interaction may contribute to localize PYROXD2 to the inner face of the inner mitochondrial membrane.</text>
</comment>
<evidence type="ECO:0000256" key="3">
    <source>
        <dbReference type="ARBA" id="ARBA00040298"/>
    </source>
</evidence>
<dbReference type="PANTHER" id="PTHR10668">
    <property type="entry name" value="PHYTOENE DEHYDROGENASE"/>
    <property type="match status" value="1"/>
</dbReference>
<dbReference type="PANTHER" id="PTHR10668:SF105">
    <property type="entry name" value="DEHYDROGENASE-RELATED"/>
    <property type="match status" value="1"/>
</dbReference>
<gene>
    <name evidence="5" type="ORF">AU467_09270</name>
</gene>
<reference evidence="5 6" key="1">
    <citation type="submission" date="2015-12" db="EMBL/GenBank/DDBJ databases">
        <title>Draft genome sequence of Mesorhizobium sp. UFLA 01-765, a multitolerant efficient symbiont and plant-growth promoting strain isolated from Zn-mining soil using Leucaena leucocephala as a trap plant.</title>
        <authorList>
            <person name="Rangel W.M."/>
            <person name="Thijs S."/>
            <person name="Longatti S.M."/>
            <person name="Moreira F.M."/>
            <person name="Weyens N."/>
            <person name="Vangronsveld J."/>
            <person name="Van Hamme J.D."/>
            <person name="Bottos E.M."/>
            <person name="Rineau F."/>
        </authorList>
    </citation>
    <scope>NUCLEOTIDE SEQUENCE [LARGE SCALE GENOMIC DNA]</scope>
    <source>
        <strain evidence="5 6">UFLA 01-765</strain>
    </source>
</reference>
<sequence length="524" mass="55567">MSEFDAIFVGAGHNSLACAAHLALKGWKTAVFERAQTIGGAVRTAEYTLPGFRHDFGAMNLSLFAGSAFHRKYANELKNHGLEFAPVVDCFASAFPDGKWFGVSNDLEKTASRLAAFSAADAATWRRLVAAFPGEAEHLFRLLGSPMSARALAGMAWRLWRKKGLGGALDTGRLLLSSPRAWLEENFEAPHVRSTLAAWGMHLDFAPDIAGGAVFPYLESMANQSFGMVLGKGGADTIIRALSGMVKTAGGTIVTGAEVAEITVAGGRATGVRLASGETHVASKAIIAGVAPGALPGKLLPNGSGDVGFDAAMKKFRHAPGTMMIHLALDDRPDWSAGAELRRFAYVHLAPSVDAMSRTYQQAIAGLLPDQPVLVVGQPTTIDPSRAPEGKHVLWVQVRMLPAEILGDAAGKIAPGHWDTVKDTYAERVLDIIESYAPGLRKTILGRAVFSPLDLERENPNLVGGDQICGSHHLAQNFLFRPARGFARWNTPVSNLYLTGAATWPGAGTGAGSGFMLAQQLGGH</sequence>
<dbReference type="InterPro" id="IPR002937">
    <property type="entry name" value="Amino_oxidase"/>
</dbReference>
<comment type="function">
    <text evidence="1">Probable oxidoreductase that may play a role as regulator of mitochondrial function.</text>
</comment>
<proteinExistence type="predicted"/>
<dbReference type="Gene3D" id="3.50.50.60">
    <property type="entry name" value="FAD/NAD(P)-binding domain"/>
    <property type="match status" value="2"/>
</dbReference>
<dbReference type="AlphaFoldDB" id="A0A117N218"/>
<dbReference type="EMBL" id="LPWA01000164">
    <property type="protein sequence ID" value="KUM23528.1"/>
    <property type="molecule type" value="Genomic_DNA"/>
</dbReference>
<evidence type="ECO:0000256" key="2">
    <source>
        <dbReference type="ARBA" id="ARBA00038825"/>
    </source>
</evidence>
<dbReference type="SUPFAM" id="SSF51905">
    <property type="entry name" value="FAD/NAD(P)-binding domain"/>
    <property type="match status" value="1"/>
</dbReference>
<dbReference type="Pfam" id="PF01593">
    <property type="entry name" value="Amino_oxidase"/>
    <property type="match status" value="1"/>
</dbReference>
<feature type="domain" description="Amine oxidase" evidence="4">
    <location>
        <begin position="16"/>
        <end position="438"/>
    </location>
</feature>
<dbReference type="Proteomes" id="UP000053176">
    <property type="component" value="Unassembled WGS sequence"/>
</dbReference>
<evidence type="ECO:0000313" key="6">
    <source>
        <dbReference type="Proteomes" id="UP000053176"/>
    </source>
</evidence>
<accession>A0A117N218</accession>
<name>A0A117N218_RHILI</name>
<evidence type="ECO:0000256" key="1">
    <source>
        <dbReference type="ARBA" id="ARBA00037217"/>
    </source>
</evidence>
<protein>
    <recommendedName>
        <fullName evidence="3">Pyridine nucleotide-disulfide oxidoreductase domain-containing protein 2</fullName>
    </recommendedName>
</protein>
<comment type="caution">
    <text evidence="5">The sequence shown here is derived from an EMBL/GenBank/DDBJ whole genome shotgun (WGS) entry which is preliminary data.</text>
</comment>
<dbReference type="OrthoDB" id="9774675at2"/>
<evidence type="ECO:0000313" key="5">
    <source>
        <dbReference type="EMBL" id="KUM23528.1"/>
    </source>
</evidence>